<organism evidence="2 3">
    <name type="scientific">Discina gigas</name>
    <dbReference type="NCBI Taxonomy" id="1032678"/>
    <lineage>
        <taxon>Eukaryota</taxon>
        <taxon>Fungi</taxon>
        <taxon>Dikarya</taxon>
        <taxon>Ascomycota</taxon>
        <taxon>Pezizomycotina</taxon>
        <taxon>Pezizomycetes</taxon>
        <taxon>Pezizales</taxon>
        <taxon>Discinaceae</taxon>
        <taxon>Discina</taxon>
    </lineage>
</organism>
<keyword evidence="3" id="KW-1185">Reference proteome</keyword>
<gene>
    <name evidence="2" type="ORF">Q9L58_008331</name>
</gene>
<dbReference type="Proteomes" id="UP001447188">
    <property type="component" value="Unassembled WGS sequence"/>
</dbReference>
<feature type="compositionally biased region" description="Low complexity" evidence="1">
    <location>
        <begin position="13"/>
        <end position="30"/>
    </location>
</feature>
<accession>A0ABR3GA03</accession>
<dbReference type="EMBL" id="JBBBZM010000151">
    <property type="protein sequence ID" value="KAL0632781.1"/>
    <property type="molecule type" value="Genomic_DNA"/>
</dbReference>
<sequence>MRRRGLPPLPEAPLGRRLPTRLRPAQPRIARPARRVHEDEIVIAEDGVDEEAIAACEDDVDPPERSDRVPLTGLSINLLGVNYGAEPEFDEGEDKFNDENAGFYKVGETIGGQILDPVGENPSAQVGTANQLDEQTTADVPAIPAPPEPLHQSQEGGIPDAEILADGPTVREVILDDFHLAMMLFVTAADLSRTQYEALAEVLALAKIDSIMSLPKSLKTLKERCRRSLPLLNIKARPVDISLNATPPKTESPRWAYYFDTSEYCRFWLSNPALNTLIHHGFGEIVDNPTELWHGDAWMESVRSTSGNFVRIVERARGTETSIVLLPSDCVSFINSSGELALGRIKAIGLDKRSMQSNKTGIVSAIINGLVPRTQLPGNIENIIQQSHTPSPVTDTPDVYASYPSTLPELVLCESRDIIPISAIRERVWVYFTDYESSESLLPSLLPRAPTFCVRRIVYMTGGQVCVRPVSRHRVTAETELVTLTRDTVLSSFVRNGNEGSSCNQPMPAKISIPFSVFLDGFGLYRNAYHSLKGMYITLAGLDVDNRTILNNLFVLMIGPFGTHELNMAACLQPDSIAMGAGKDLILETGERVFVTAFPLLFTGDMPQQNQNSGNKTHNAEFGCRSCFVPDIERGNLFLDISATGRYRAPTKRLFDHIAGLRTKVARAAAQQKYGLTPEGPYFETCYPMLDPQRANPNDPLHAELRLCKYFSEALLEGILSPSGILAYRAAWNTVDVPYKWGQPQTPVNHKGSMVFSEHGQMAIMNPFVLMHLFTNQDANSGKSYLKAGAEGRLNHH</sequence>
<feature type="region of interest" description="Disordered" evidence="1">
    <location>
        <begin position="1"/>
        <end position="33"/>
    </location>
</feature>
<evidence type="ECO:0000313" key="3">
    <source>
        <dbReference type="Proteomes" id="UP001447188"/>
    </source>
</evidence>
<reference evidence="2 3" key="1">
    <citation type="submission" date="2024-02" db="EMBL/GenBank/DDBJ databases">
        <title>Discinaceae phylogenomics.</title>
        <authorList>
            <person name="Dirks A.C."/>
            <person name="James T.Y."/>
        </authorList>
    </citation>
    <scope>NUCLEOTIDE SEQUENCE [LARGE SCALE GENOMIC DNA]</scope>
    <source>
        <strain evidence="2 3">ACD0624</strain>
    </source>
</reference>
<name>A0ABR3GA03_9PEZI</name>
<evidence type="ECO:0000313" key="2">
    <source>
        <dbReference type="EMBL" id="KAL0632781.1"/>
    </source>
</evidence>
<evidence type="ECO:0000256" key="1">
    <source>
        <dbReference type="SAM" id="MobiDB-lite"/>
    </source>
</evidence>
<protein>
    <submittedName>
        <fullName evidence="2">Uncharacterized protein</fullName>
    </submittedName>
</protein>
<proteinExistence type="predicted"/>
<comment type="caution">
    <text evidence="2">The sequence shown here is derived from an EMBL/GenBank/DDBJ whole genome shotgun (WGS) entry which is preliminary data.</text>
</comment>